<dbReference type="PRINTS" id="PR00313">
    <property type="entry name" value="CABNDNGRPT"/>
</dbReference>
<reference evidence="3 4" key="1">
    <citation type="submission" date="2019-09" db="EMBL/GenBank/DDBJ databases">
        <title>Taxonomy of Antarctic Massilia spp.: description of Massilia rubra sp. nov., Massilia aquatica sp. nov., Massilia mucilaginosa sp. nov., Massilia frigida sp. nov. isolated from streams, lakes and regoliths.</title>
        <authorList>
            <person name="Holochova P."/>
            <person name="Sedlacek I."/>
            <person name="Kralova S."/>
            <person name="Maslanova I."/>
            <person name="Busse H.-J."/>
            <person name="Stankova E."/>
            <person name="Vrbovska V."/>
            <person name="Kovarovic V."/>
            <person name="Bartak M."/>
            <person name="Svec P."/>
            <person name="Pantucek R."/>
        </authorList>
    </citation>
    <scope>NUCLEOTIDE SEQUENCE [LARGE SCALE GENOMIC DNA]</scope>
    <source>
        <strain evidence="3 4">CCM 8692</strain>
    </source>
</reference>
<comment type="caution">
    <text evidence="3">The sequence shown here is derived from an EMBL/GenBank/DDBJ whole genome shotgun (WGS) entry which is preliminary data.</text>
</comment>
<dbReference type="PANTHER" id="PTHR38340">
    <property type="entry name" value="S-LAYER PROTEIN"/>
    <property type="match status" value="1"/>
</dbReference>
<evidence type="ECO:0000256" key="2">
    <source>
        <dbReference type="ARBA" id="ARBA00022525"/>
    </source>
</evidence>
<dbReference type="InterPro" id="IPR011049">
    <property type="entry name" value="Serralysin-like_metalloprot_C"/>
</dbReference>
<evidence type="ECO:0000313" key="4">
    <source>
        <dbReference type="Proteomes" id="UP000785613"/>
    </source>
</evidence>
<evidence type="ECO:0000256" key="1">
    <source>
        <dbReference type="ARBA" id="ARBA00004613"/>
    </source>
</evidence>
<dbReference type="SUPFAM" id="SSF51120">
    <property type="entry name" value="beta-Roll"/>
    <property type="match status" value="4"/>
</dbReference>
<protein>
    <submittedName>
        <fullName evidence="3">Serralysin-like metalloprotease</fullName>
    </submittedName>
</protein>
<keyword evidence="2" id="KW-0964">Secreted</keyword>
<dbReference type="InterPro" id="IPR018511">
    <property type="entry name" value="Hemolysin-typ_Ca-bd_CS"/>
</dbReference>
<dbReference type="Gene3D" id="2.160.20.160">
    <property type="match status" value="1"/>
</dbReference>
<keyword evidence="4" id="KW-1185">Reference proteome</keyword>
<dbReference type="PROSITE" id="PS00330">
    <property type="entry name" value="HEMOLYSIN_CALCIUM"/>
    <property type="match status" value="1"/>
</dbReference>
<gene>
    <name evidence="3" type="ORF">F0185_19240</name>
</gene>
<dbReference type="Gene3D" id="2.150.10.10">
    <property type="entry name" value="Serralysin-like metalloprotease, C-terminal"/>
    <property type="match status" value="1"/>
</dbReference>
<dbReference type="PANTHER" id="PTHR38340:SF1">
    <property type="entry name" value="S-LAYER PROTEIN"/>
    <property type="match status" value="1"/>
</dbReference>
<dbReference type="InterPro" id="IPR050557">
    <property type="entry name" value="RTX_toxin/Mannuronan_C5-epim"/>
</dbReference>
<dbReference type="Proteomes" id="UP000785613">
    <property type="component" value="Unassembled WGS sequence"/>
</dbReference>
<comment type="subcellular location">
    <subcellularLocation>
        <location evidence="1">Secreted</location>
    </subcellularLocation>
</comment>
<dbReference type="EMBL" id="VUYU01000013">
    <property type="protein sequence ID" value="NHZ35702.1"/>
    <property type="molecule type" value="Genomic_DNA"/>
</dbReference>
<evidence type="ECO:0000313" key="3">
    <source>
        <dbReference type="EMBL" id="NHZ35702.1"/>
    </source>
</evidence>
<dbReference type="InterPro" id="IPR001343">
    <property type="entry name" value="Hemolysn_Ca-bd"/>
</dbReference>
<sequence>MLAGGLLNVVYSGGGDNQIGALGNTNALAANGASNLMAAVGNTNVVLANGGKNTVLAAGMGNLVATTVGGNTVAAVGGANVILTEVGGMLDAASGGLGKVLAGAIPDKTVATAINSATGKLSGAIQSGSGKDVVIAVGGTNVIYTGAQDDVVGAIGGNNVLLANGGNNVSTAIGSNNLLINTAGSNVVTTLGSANVVLTGAGEGITDLAKKLDKATTGSATSAISKFLGNNLAKGDGNDIVTAIGGANVVYTGSGNDVVTALGSTNVVWAGAGNDVVTAAGSNNIVWADGGVDLVTAAGNNNLVVTGNYAEVAATAVGLVDAIAAGVAAVDLVGKAGLGGVATSQGGTEVVTVMGKNNVVVGGSGATVVTALGSNNLLVTGAGNDVISAAGSKTGIVAGAGNDVVTALGSYNVLVAGEGNNVVTAVGKGNLISGGSGNDVLTAIGVGSVGASKANLNVLLGGDGNNVMTVVGKDNIAISGSGKDVLVMASYGSQEKTTESGKEGADTTTTSTTKFDTQANVAWTGGGDDTAVLYGSHNVLVADSGNDTVIVVNAGSKLDYKSETTNGANEVVSSTKVNADTGFNFVHAGSGNDTLVLAGTTTVGMGGEGNDVIVTAAQNNIAIGGAGNDVIIGLSEMTVFNAVESLVENDYESAGDWVGAAMNYNFASSQVKALTSGSLSKLNLVGNVLLGGEGNDTVFATNAGTYISGGNGDDVMMGMGWGVITQLLGKNAATLGGAVGGGFADVSKYLGESMLKDLSSGWDQMGPGIKAKLAAATASAAALGTSLDGVSGKALGAVSGVTGVELGDFNVAGGIKGAMNGVSTGVNTAVAGIGKGFSYAADADVAGALADSASFLGSKVAAGSEATFDGLAWLTDKLGLDMDFGDFNGAEGLVGGFLAYLIGYKYAGDNDLHGGAGNDTLYSGMGNDDLRGGSGSDTYVVSMGDGKDTIYESAGGNDILQFAANSIFSGVTMQAAGVKANISGKDLVINYVNDKVSFAKVTIADYASVNMKEVQLIDQSGVLVSTISMHSLIAGAGDSDPYAMTSVWTANHLDAFAELILLGTQQQAA</sequence>
<name>A0ABX0LU47_9BURK</name>
<proteinExistence type="predicted"/>
<organism evidence="3 4">
    <name type="scientific">Massilia rubra</name>
    <dbReference type="NCBI Taxonomy" id="2607910"/>
    <lineage>
        <taxon>Bacteria</taxon>
        <taxon>Pseudomonadati</taxon>
        <taxon>Pseudomonadota</taxon>
        <taxon>Betaproteobacteria</taxon>
        <taxon>Burkholderiales</taxon>
        <taxon>Oxalobacteraceae</taxon>
        <taxon>Telluria group</taxon>
        <taxon>Massilia</taxon>
    </lineage>
</organism>
<accession>A0ABX0LU47</accession>
<dbReference type="Pfam" id="PF00353">
    <property type="entry name" value="HemolysinCabind"/>
    <property type="match status" value="11"/>
</dbReference>